<reference evidence="2 3" key="1">
    <citation type="submission" date="2021-11" db="EMBL/GenBank/DDBJ databases">
        <title>Black yeast isolated from Biological Soil Crust.</title>
        <authorList>
            <person name="Kurbessoian T."/>
        </authorList>
    </citation>
    <scope>NUCLEOTIDE SEQUENCE [LARGE SCALE GENOMIC DNA]</scope>
    <source>
        <strain evidence="2 3">CCFEE 5522</strain>
    </source>
</reference>
<comment type="caution">
    <text evidence="2">The sequence shown here is derived from an EMBL/GenBank/DDBJ whole genome shotgun (WGS) entry which is preliminary data.</text>
</comment>
<dbReference type="Gene3D" id="3.20.20.140">
    <property type="entry name" value="Metal-dependent hydrolases"/>
    <property type="match status" value="1"/>
</dbReference>
<sequence length="299" mass="32961">MATHNTTTSPSIARLARRVPKGTWDTHMHVVDPRAFPLSKDAQYQPSPHTLDDAQAFLSQLGIQKMVIVQPSIYGNDNSCTLDGLRRLGPTNGRAVIQFDPETTSAEQLREWHGLGVRGVRLNFKSVGASLDAAPLAASMHQYANAVRDLGWVLELYIPIEDVSLLEPVVPQLGGVKVCIDHFGHPSPSALGAAKTAQDIPGFSALANLLKQGQTWVKVSASYRLDKEHRHPVVEGLCQELVKLRPDRCVFATDWPHTRYDGLDVGPYLEAILDWVEQEGVPLQQVLVRNAEELFDARA</sequence>
<feature type="domain" description="Amidohydrolase-related" evidence="1">
    <location>
        <begin position="24"/>
        <end position="296"/>
    </location>
</feature>
<evidence type="ECO:0000259" key="1">
    <source>
        <dbReference type="Pfam" id="PF04909"/>
    </source>
</evidence>
<dbReference type="Pfam" id="PF04909">
    <property type="entry name" value="Amidohydro_2"/>
    <property type="match status" value="1"/>
</dbReference>
<dbReference type="InterPro" id="IPR032466">
    <property type="entry name" value="Metal_Hydrolase"/>
</dbReference>
<organism evidence="2 3">
    <name type="scientific">Oleoguttula mirabilis</name>
    <dbReference type="NCBI Taxonomy" id="1507867"/>
    <lineage>
        <taxon>Eukaryota</taxon>
        <taxon>Fungi</taxon>
        <taxon>Dikarya</taxon>
        <taxon>Ascomycota</taxon>
        <taxon>Pezizomycotina</taxon>
        <taxon>Dothideomycetes</taxon>
        <taxon>Dothideomycetidae</taxon>
        <taxon>Mycosphaerellales</taxon>
        <taxon>Teratosphaeriaceae</taxon>
        <taxon>Oleoguttula</taxon>
    </lineage>
</organism>
<evidence type="ECO:0000313" key="2">
    <source>
        <dbReference type="EMBL" id="KAK4546819.1"/>
    </source>
</evidence>
<dbReference type="SUPFAM" id="SSF51556">
    <property type="entry name" value="Metallo-dependent hydrolases"/>
    <property type="match status" value="1"/>
</dbReference>
<dbReference type="PANTHER" id="PTHR35563">
    <property type="entry name" value="BARREL METAL-DEPENDENT HYDROLASE, PUTATIVE (AFU_ORTHOLOGUE AFUA_1G16240)-RELATED"/>
    <property type="match status" value="1"/>
</dbReference>
<dbReference type="InterPro" id="IPR006680">
    <property type="entry name" value="Amidohydro-rel"/>
</dbReference>
<dbReference type="InterPro" id="IPR052358">
    <property type="entry name" value="Aro_Compnd_Degr_Hydrolases"/>
</dbReference>
<dbReference type="Proteomes" id="UP001324427">
    <property type="component" value="Unassembled WGS sequence"/>
</dbReference>
<evidence type="ECO:0000313" key="3">
    <source>
        <dbReference type="Proteomes" id="UP001324427"/>
    </source>
</evidence>
<dbReference type="GO" id="GO:0016787">
    <property type="term" value="F:hydrolase activity"/>
    <property type="evidence" value="ECO:0007669"/>
    <property type="project" value="InterPro"/>
</dbReference>
<protein>
    <recommendedName>
        <fullName evidence="1">Amidohydrolase-related domain-containing protein</fullName>
    </recommendedName>
</protein>
<dbReference type="EMBL" id="JAVFHQ010000013">
    <property type="protein sequence ID" value="KAK4546819.1"/>
    <property type="molecule type" value="Genomic_DNA"/>
</dbReference>
<name>A0AAV9JN64_9PEZI</name>
<gene>
    <name evidence="2" type="ORF">LTR36_001551</name>
</gene>
<accession>A0AAV9JN64</accession>
<dbReference type="PANTHER" id="PTHR35563:SF2">
    <property type="entry name" value="BARREL METAL-DEPENDENT HYDROLASE, PUTATIVE (AFU_ORTHOLOGUE AFUA_1G16240)-RELATED"/>
    <property type="match status" value="1"/>
</dbReference>
<keyword evidence="3" id="KW-1185">Reference proteome</keyword>
<dbReference type="AlphaFoldDB" id="A0AAV9JN64"/>
<proteinExistence type="predicted"/>